<gene>
    <name evidence="1" type="ORF">IFT41_07050</name>
</gene>
<name>A0ACC5PLN7_ENTAG</name>
<reference evidence="1 2" key="1">
    <citation type="journal article" date="2020" name="FEMS Microbiol. Ecol.">
        <title>Temporal dynamics of bacterial communities during seed development and maturation.</title>
        <authorList>
            <person name="Chesneau G."/>
            <person name="Torres-Cortes G."/>
            <person name="Briand M."/>
            <person name="Darrasse A."/>
            <person name="Preveaux A."/>
            <person name="Marais C."/>
            <person name="Jacques M.A."/>
            <person name="Shade A."/>
            <person name="Barret M."/>
        </authorList>
    </citation>
    <scope>NUCLEOTIDE SEQUENCE [LARGE SCALE GENOMIC DNA]</scope>
    <source>
        <strain evidence="1 2">CFBP13709</strain>
    </source>
</reference>
<dbReference type="Proteomes" id="UP000610459">
    <property type="component" value="Unassembled WGS sequence"/>
</dbReference>
<dbReference type="EMBL" id="JACYNR010000003">
    <property type="protein sequence ID" value="MBD8125874.1"/>
    <property type="molecule type" value="Genomic_DNA"/>
</dbReference>
<keyword evidence="2" id="KW-1185">Reference proteome</keyword>
<evidence type="ECO:0000313" key="1">
    <source>
        <dbReference type="EMBL" id="MBD8125874.1"/>
    </source>
</evidence>
<protein>
    <submittedName>
        <fullName evidence="1">Uncharacterized protein</fullName>
    </submittedName>
</protein>
<organism evidence="1 2">
    <name type="scientific">Enterobacter agglomerans</name>
    <name type="common">Erwinia herbicola</name>
    <name type="synonym">Pantoea agglomerans</name>
    <dbReference type="NCBI Taxonomy" id="549"/>
    <lineage>
        <taxon>Bacteria</taxon>
        <taxon>Pseudomonadati</taxon>
        <taxon>Pseudomonadota</taxon>
        <taxon>Gammaproteobacteria</taxon>
        <taxon>Enterobacterales</taxon>
        <taxon>Erwiniaceae</taxon>
        <taxon>Pantoea</taxon>
        <taxon>Pantoea agglomerans group</taxon>
    </lineage>
</organism>
<comment type="caution">
    <text evidence="1">The sequence shown here is derived from an EMBL/GenBank/DDBJ whole genome shotgun (WGS) entry which is preliminary data.</text>
</comment>
<sequence length="269" mass="30744">MFALLIIPLLASGQIIISSRYIIKTYFRLHRYDGQLLYMKVATYGIWCLLASICAAYLMKWAIPGFTLATWLTNWIDLSNDSKQNRLTSWLILLSFSMVMIAVAWTQIVRFGIHLAANVLSGFKNDDGQVDFFKQVIRLWALKELLSEGSLGQLFFDSATSAKPVLVSLKSRKVYVGTVNMISEPNEKQGPNLEVSINPIMSGYREKDNLRVLFSNDYSELGDVDTSVIFPLSEVAQASWFDMDTHQKVDNNREQKPVSTRKRKRQNRR</sequence>
<evidence type="ECO:0000313" key="2">
    <source>
        <dbReference type="Proteomes" id="UP000610459"/>
    </source>
</evidence>
<proteinExistence type="predicted"/>
<accession>A0ACC5PLN7</accession>